<proteinExistence type="predicted"/>
<protein>
    <submittedName>
        <fullName evidence="2">Protein involved in gliding motility SprA</fullName>
    </submittedName>
</protein>
<gene>
    <name evidence="2" type="ORF">SAMN05444410_10267</name>
</gene>
<feature type="domain" description="Gliding motility protein SprA N-terminal" evidence="1">
    <location>
        <begin position="58"/>
        <end position="346"/>
    </location>
</feature>
<dbReference type="EMBL" id="FNNO01000002">
    <property type="protein sequence ID" value="SDW34949.1"/>
    <property type="molecule type" value="Genomic_DNA"/>
</dbReference>
<evidence type="ECO:0000313" key="2">
    <source>
        <dbReference type="EMBL" id="SDW34949.1"/>
    </source>
</evidence>
<reference evidence="2 3" key="1">
    <citation type="submission" date="2016-10" db="EMBL/GenBank/DDBJ databases">
        <authorList>
            <person name="Varghese N."/>
            <person name="Submissions S."/>
        </authorList>
    </citation>
    <scope>NUCLEOTIDE SEQUENCE [LARGE SCALE GENOMIC DNA]</scope>
    <source>
        <strain evidence="2 3">DSM 25353</strain>
    </source>
</reference>
<sequence>MRQISCFHICVILILLAGPLITKAQRTDSLRYPITDRRGDAFSAQSRNPFDLRDTSLIKRRIEYDPKTKQYYIIEKIGKGYYRTPTYLSFDEYWRLSGQQAEADYFKQRADALTLLNKKAQRPKMRVYNKLFDRIFGINNLIGGSDNKLKVDIRPSGEVNIMAGYQGQKIENPTLPERARKNGGFDFDMNANLNVNANIGDKLKFPINYNTLSNLSFDNLLKLDYRGMDDELIKSIEAGNISFQSKGTLIPSVQNLFGLKTKLQFGKLFVTAAVANQRSSRQSVMLQGGTATQSFQKTLDNYEENRHFLLGQYFRKQYNTVMKNLPVVNSQVQIQRMEVWVTNRTGATTDARDIVGLMDLGEQTPYNPSIISQSGSPLPFNGANNLYNSLASNPSARNPAIINGLLQARGLHAVDDYEKTFARKLNTTEYYFNPQVGFLSLNLQLQPDEVLAVAYQYTYNGRVYQVGEFSQDVALDSSKGVQKVLFLKLLKATSQRTQLPIWGWMMKNVYSLDVFGGIQREDFKLNVLYQEPSGGLKRYLPETSQAVDGQPLLRILNLDRLNSRNDPQPDGVFDYVEGFTVLPQSGRIVFPVLEPFGRDLDTLAFAGMSPAIKKKYLYYQLYDSIKAIAQTYANLNRFVMQGQVRGSGGGGSDILLNAFNIPPGSVSVTAGGQKLREGADFTVDYNLGSVKILNQAIINSNVPVNVSFENNATFGMQQRGFSALRLDYIANKKLAVGAMVEHLGERPFFTKMDYGNDPISNTMYGVDFSYQSEWPGLTRMLNKLPFYSTKAKSAISAYGEAAVLKPGHPQQIGKGSQGLIYIDDFEGTRTNIDLRFPFVSWALASTPAGNPKFPEATLTDSIDYNFNRAKLAWYNIEPNLQDKNSPNNPLRRNLDELSDPRVRQVFTKELFPQRTTNITDVQTPTFDLAFYPTEKGPYNFETRSTELTAAGKLTRPSSRWGGLMRALDQTDFETGNIEFVEAWVQDPFIKNPGSKGGKLFLNFGDVSEDILKDGKRFYENGMNTPNIPAAVDSSNTWGKTPVNPIQVTQAFSNNPDDRPYQDVGFDGLDDAGERRKKSYVLDRLANNFGTGSEVYKKTYDDPASDNYKWYRDATFDQAGTGILGRYKNYNNPQGNSPVATTNGQFTSAATLYPDNEDLNRDNTLNENESYYEYEIPIAPGMDVGTSPYITDKRRVTVNAADGSTHVENWFLFRIPIRSYTRKIGNIPDFKSIRFMRMYLTGFDDSVVLRFAKLDLVRNVWRQFAFQIDTTGSYVPVNNNSGTSFNTLAVNLEENSSRQPVNYIMPPDVQRMQILSNNGVNLQQNEQAMSLRISNLASGDSRGVFKTLNMDIRQYGKLSMYIHAESVTGQRVVKDGELNAIIRIGQDFLNNYYEIKIPLRITPPGNYPVGQEEKVWPTDNNLDFSLRELIDMKTRRNSKGASPATIYRERVGNKTFSILGNPNLGELRGMLVGVENPYKVDGPMLSTEMWVNELRLSELDEHGGWAALGRVDVQMADLGTLSVSANTHTQGFGSIEQRVNERARDNLMQFDVATNIDAGKLVPKGARLSVPVYASINRTVYTPEYDPYDMDIRYKDKLNAAKTQAQRDSIRNAAIDQTTIKTLNFTNVRILPGKKPGLLKLSNFDFSYSYTEMQQSSPIVQQNTVVRHRGGLGYTYNRSSRFVEPFKKLVRSRSPWLSLLRDFNFSPMPSYLSFRADVNRQFGEFIPRIVNTIDSKVDRVDTTYDKYFTFDRYYNMRWDLTHSLNFDFSATNNGRVDEPYGRIDTKAKKDSVRNNFFKGGRNTLYQQKAILGYNIPLNKIPLTDWITARYSYGTSYNWIGGSLLAPGLGNTIENSQENNMNAQFNFASLYAKSRWLRALDNIPPPKPKTGGPAKPNNNLLGSTLPTKEEALRGLTGKPRADALRKWRERKRDERIAQRLLKASQLPELNGLERTAGRLLTMIKGVTVNYAENYHSRVPGYMDKTKLLGQDWNTMAPGLDYVFGRQPDTTWLNEKAAKGLLSRDSTFNFLYRQNFEQRLNITAQIEPIRDLVIDLNLEKSFSKDYSELFKDTLGNGTMRHLNPLATGGFSVSYIALNTLFQKGNPNEISDLFKTFENNRIIVSRRVAAANPYWQALPGTQKFGADGFATGYGRYSQDVLVPAFLAAYTGKDPNSIALINQSNGKISSNPFKGIMPKPNWRVTYTGLSKIPALASVFSGITLTHAYSGQLSMNSFNSALLYRDPFRFNAPGFIDTVSGNYIPFFLVPNMTMQEKFEPLIGVDVTTIKQLNLKFEYRKSRQLSLSLIDYQLTESRATEWIFGFSWRKRGVNLPFKIPGANSKKLVNDLNLKLDLSMRDVSNSNSRLDQSNAYGTGGQKEITISPAVDYVLNSRINIKFFYDQRKTIPYISTSAPSTQTRAGVSVRIALQ</sequence>
<dbReference type="RefSeq" id="WP_257574683.1">
    <property type="nucleotide sequence ID" value="NZ_FNNO01000002.1"/>
</dbReference>
<dbReference type="NCBIfam" id="TIGR04189">
    <property type="entry name" value="surface_SprA"/>
    <property type="match status" value="1"/>
</dbReference>
<feature type="domain" description="Gliding motility protein SprA N-terminal" evidence="1">
    <location>
        <begin position="1082"/>
        <end position="1597"/>
    </location>
</feature>
<dbReference type="Pfam" id="PF14349">
    <property type="entry name" value="SprA_N"/>
    <property type="match status" value="2"/>
</dbReference>
<keyword evidence="3" id="KW-1185">Reference proteome</keyword>
<organism evidence="2 3">
    <name type="scientific">Hydrobacter penzbergensis</name>
    <dbReference type="NCBI Taxonomy" id="1235997"/>
    <lineage>
        <taxon>Bacteria</taxon>
        <taxon>Pseudomonadati</taxon>
        <taxon>Bacteroidota</taxon>
        <taxon>Chitinophagia</taxon>
        <taxon>Chitinophagales</taxon>
        <taxon>Chitinophagaceae</taxon>
        <taxon>Hydrobacter</taxon>
    </lineage>
</organism>
<dbReference type="Proteomes" id="UP000198711">
    <property type="component" value="Unassembled WGS sequence"/>
</dbReference>
<accession>A0A8X8I9Q2</accession>
<dbReference type="InterPro" id="IPR026377">
    <property type="entry name" value="Cell_surface_SprA"/>
</dbReference>
<evidence type="ECO:0000259" key="1">
    <source>
        <dbReference type="Pfam" id="PF14349"/>
    </source>
</evidence>
<evidence type="ECO:0000313" key="3">
    <source>
        <dbReference type="Proteomes" id="UP000198711"/>
    </source>
</evidence>
<dbReference type="InterPro" id="IPR025684">
    <property type="entry name" value="SprA_N_dom"/>
</dbReference>
<name>A0A8X8I9Q2_9BACT</name>
<comment type="caution">
    <text evidence="2">The sequence shown here is derived from an EMBL/GenBank/DDBJ whole genome shotgun (WGS) entry which is preliminary data.</text>
</comment>